<accession>A0A2M7RIP5</accession>
<evidence type="ECO:0000313" key="4">
    <source>
        <dbReference type="Proteomes" id="UP000230779"/>
    </source>
</evidence>
<proteinExistence type="predicted"/>
<evidence type="ECO:0000256" key="1">
    <source>
        <dbReference type="SAM" id="Phobius"/>
    </source>
</evidence>
<comment type="caution">
    <text evidence="3">The sequence shown here is derived from an EMBL/GenBank/DDBJ whole genome shotgun (WGS) entry which is preliminary data.</text>
</comment>
<dbReference type="EMBL" id="PFMD01000041">
    <property type="protein sequence ID" value="PIY96633.1"/>
    <property type="molecule type" value="Genomic_DNA"/>
</dbReference>
<keyword evidence="1" id="KW-0472">Membrane</keyword>
<name>A0A2M7RIP5_9BACT</name>
<protein>
    <recommendedName>
        <fullName evidence="2">YdbS-like PH domain-containing protein</fullName>
    </recommendedName>
</protein>
<evidence type="ECO:0000259" key="2">
    <source>
        <dbReference type="Pfam" id="PF03703"/>
    </source>
</evidence>
<dbReference type="AlphaFoldDB" id="A0A2M7RIP5"/>
<keyword evidence="1" id="KW-0812">Transmembrane</keyword>
<feature type="transmembrane region" description="Helical" evidence="1">
    <location>
        <begin position="53"/>
        <end position="79"/>
    </location>
</feature>
<dbReference type="PANTHER" id="PTHR37938">
    <property type="entry name" value="BLL0215 PROTEIN"/>
    <property type="match status" value="1"/>
</dbReference>
<gene>
    <name evidence="3" type="ORF">COY66_03820</name>
</gene>
<feature type="domain" description="YdbS-like PH" evidence="2">
    <location>
        <begin position="77"/>
        <end position="156"/>
    </location>
</feature>
<feature type="transmembrane region" description="Helical" evidence="1">
    <location>
        <begin position="20"/>
        <end position="46"/>
    </location>
</feature>
<evidence type="ECO:0000313" key="3">
    <source>
        <dbReference type="EMBL" id="PIY96633.1"/>
    </source>
</evidence>
<keyword evidence="1" id="KW-1133">Transmembrane helix</keyword>
<dbReference type="InterPro" id="IPR005182">
    <property type="entry name" value="YdbS-like_PH"/>
</dbReference>
<organism evidence="3 4">
    <name type="scientific">Candidatus Kerfeldbacteria bacterium CG_4_10_14_0_8_um_filter_42_10</name>
    <dbReference type="NCBI Taxonomy" id="2014248"/>
    <lineage>
        <taxon>Bacteria</taxon>
        <taxon>Candidatus Kerfeldiibacteriota</taxon>
    </lineage>
</organism>
<sequence length="215" mass="24950">MSNNYFTKHLKEGEGVVKIIRSYLLSHLGSMLISLFFIILPFFLLFPLFQRGFWGVLIFFLLLLFGLGFGARFLFLWYFNAFVITNQRIIDFDQRGLFEKTVSESIYEKIQDVSFKKKGIFSTILNYGTIVIQTAGTNANLEIRNIFEPEKIQELITEIQKKGLKKGAEELSARELIDILEKAKEKMGEEKFNAFVKTKNIQEESKDDSSQNKEE</sequence>
<reference evidence="3 4" key="1">
    <citation type="submission" date="2017-09" db="EMBL/GenBank/DDBJ databases">
        <title>Depth-based differentiation of microbial function through sediment-hosted aquifers and enrichment of novel symbionts in the deep terrestrial subsurface.</title>
        <authorList>
            <person name="Probst A.J."/>
            <person name="Ladd B."/>
            <person name="Jarett J.K."/>
            <person name="Geller-Mcgrath D.E."/>
            <person name="Sieber C.M."/>
            <person name="Emerson J.B."/>
            <person name="Anantharaman K."/>
            <person name="Thomas B.C."/>
            <person name="Malmstrom R."/>
            <person name="Stieglmeier M."/>
            <person name="Klingl A."/>
            <person name="Woyke T."/>
            <person name="Ryan C.M."/>
            <person name="Banfield J.F."/>
        </authorList>
    </citation>
    <scope>NUCLEOTIDE SEQUENCE [LARGE SCALE GENOMIC DNA]</scope>
    <source>
        <strain evidence="3">CG_4_10_14_0_8_um_filter_42_10</strain>
    </source>
</reference>
<dbReference type="Pfam" id="PF03703">
    <property type="entry name" value="bPH_2"/>
    <property type="match status" value="1"/>
</dbReference>
<dbReference type="PANTHER" id="PTHR37938:SF1">
    <property type="entry name" value="BLL0215 PROTEIN"/>
    <property type="match status" value="1"/>
</dbReference>
<dbReference type="Proteomes" id="UP000230779">
    <property type="component" value="Unassembled WGS sequence"/>
</dbReference>